<dbReference type="Gene3D" id="1.10.10.60">
    <property type="entry name" value="Homeodomain-like"/>
    <property type="match status" value="1"/>
</dbReference>
<dbReference type="Pfam" id="PF00158">
    <property type="entry name" value="Sigma54_activat"/>
    <property type="match status" value="1"/>
</dbReference>
<dbReference type="GO" id="GO:0043565">
    <property type="term" value="F:sequence-specific DNA binding"/>
    <property type="evidence" value="ECO:0007669"/>
    <property type="project" value="InterPro"/>
</dbReference>
<dbReference type="InterPro" id="IPR025943">
    <property type="entry name" value="Sigma_54_int_dom_ATP-bd_2"/>
</dbReference>
<name>A0A532UVQ2_UNCL8</name>
<dbReference type="GO" id="GO:0005524">
    <property type="term" value="F:ATP binding"/>
    <property type="evidence" value="ECO:0007669"/>
    <property type="project" value="UniProtKB-KW"/>
</dbReference>
<dbReference type="PRINTS" id="PR01590">
    <property type="entry name" value="HTHFIS"/>
</dbReference>
<dbReference type="Pfam" id="PF02954">
    <property type="entry name" value="HTH_8"/>
    <property type="match status" value="1"/>
</dbReference>
<dbReference type="Proteomes" id="UP000319619">
    <property type="component" value="Unassembled WGS sequence"/>
</dbReference>
<keyword evidence="4" id="KW-0238">DNA-binding</keyword>
<dbReference type="Gene3D" id="3.30.450.40">
    <property type="match status" value="1"/>
</dbReference>
<gene>
    <name evidence="8" type="ORF">CEE37_11355</name>
</gene>
<dbReference type="InterPro" id="IPR002197">
    <property type="entry name" value="HTH_Fis"/>
</dbReference>
<keyword evidence="6" id="KW-0804">Transcription</keyword>
<evidence type="ECO:0000256" key="5">
    <source>
        <dbReference type="ARBA" id="ARBA00023159"/>
    </source>
</evidence>
<dbReference type="SUPFAM" id="SSF46689">
    <property type="entry name" value="Homeodomain-like"/>
    <property type="match status" value="1"/>
</dbReference>
<dbReference type="Pfam" id="PF25601">
    <property type="entry name" value="AAA_lid_14"/>
    <property type="match status" value="1"/>
</dbReference>
<dbReference type="EMBL" id="NJBN01000008">
    <property type="protein sequence ID" value="TKJ39015.1"/>
    <property type="molecule type" value="Genomic_DNA"/>
</dbReference>
<dbReference type="Pfam" id="PF01590">
    <property type="entry name" value="GAF"/>
    <property type="match status" value="1"/>
</dbReference>
<dbReference type="GO" id="GO:0006355">
    <property type="term" value="P:regulation of DNA-templated transcription"/>
    <property type="evidence" value="ECO:0007669"/>
    <property type="project" value="InterPro"/>
</dbReference>
<dbReference type="FunFam" id="3.40.50.300:FF:000006">
    <property type="entry name" value="DNA-binding transcriptional regulator NtrC"/>
    <property type="match status" value="1"/>
</dbReference>
<evidence type="ECO:0000313" key="8">
    <source>
        <dbReference type="EMBL" id="TKJ39015.1"/>
    </source>
</evidence>
<dbReference type="InterPro" id="IPR002078">
    <property type="entry name" value="Sigma_54_int"/>
</dbReference>
<keyword evidence="5" id="KW-0010">Activator</keyword>
<dbReference type="PROSITE" id="PS00676">
    <property type="entry name" value="SIGMA54_INTERACT_2"/>
    <property type="match status" value="1"/>
</dbReference>
<dbReference type="SMART" id="SM00065">
    <property type="entry name" value="GAF"/>
    <property type="match status" value="1"/>
</dbReference>
<keyword evidence="1" id="KW-0547">Nucleotide-binding</keyword>
<dbReference type="InterPro" id="IPR029016">
    <property type="entry name" value="GAF-like_dom_sf"/>
</dbReference>
<dbReference type="InterPro" id="IPR027417">
    <property type="entry name" value="P-loop_NTPase"/>
</dbReference>
<evidence type="ECO:0000256" key="6">
    <source>
        <dbReference type="ARBA" id="ARBA00023163"/>
    </source>
</evidence>
<organism evidence="8 9">
    <name type="scientific">candidate division LCP-89 bacterium B3_LCP</name>
    <dbReference type="NCBI Taxonomy" id="2012998"/>
    <lineage>
        <taxon>Bacteria</taxon>
        <taxon>Pseudomonadati</taxon>
        <taxon>Bacteria division LCP-89</taxon>
    </lineage>
</organism>
<keyword evidence="2" id="KW-0067">ATP-binding</keyword>
<dbReference type="PANTHER" id="PTHR32071">
    <property type="entry name" value="TRANSCRIPTIONAL REGULATORY PROTEIN"/>
    <property type="match status" value="1"/>
</dbReference>
<accession>A0A532UVQ2</accession>
<dbReference type="InterPro" id="IPR025944">
    <property type="entry name" value="Sigma_54_int_dom_CS"/>
</dbReference>
<dbReference type="CDD" id="cd00009">
    <property type="entry name" value="AAA"/>
    <property type="match status" value="1"/>
</dbReference>
<dbReference type="InterPro" id="IPR058031">
    <property type="entry name" value="AAA_lid_NorR"/>
</dbReference>
<dbReference type="InterPro" id="IPR003593">
    <property type="entry name" value="AAA+_ATPase"/>
</dbReference>
<keyword evidence="3" id="KW-0805">Transcription regulation</keyword>
<dbReference type="Gene3D" id="3.40.50.300">
    <property type="entry name" value="P-loop containing nucleotide triphosphate hydrolases"/>
    <property type="match status" value="1"/>
</dbReference>
<dbReference type="AlphaFoldDB" id="A0A532UVQ2"/>
<dbReference type="InterPro" id="IPR003018">
    <property type="entry name" value="GAF"/>
</dbReference>
<dbReference type="PROSITE" id="PS00675">
    <property type="entry name" value="SIGMA54_INTERACT_1"/>
    <property type="match status" value="1"/>
</dbReference>
<evidence type="ECO:0000259" key="7">
    <source>
        <dbReference type="PROSITE" id="PS50045"/>
    </source>
</evidence>
<evidence type="ECO:0000256" key="3">
    <source>
        <dbReference type="ARBA" id="ARBA00023015"/>
    </source>
</evidence>
<protein>
    <submittedName>
        <fullName evidence="8">Sigma-54-dependent Fis family transcriptional regulator</fullName>
    </submittedName>
</protein>
<evidence type="ECO:0000256" key="4">
    <source>
        <dbReference type="ARBA" id="ARBA00023125"/>
    </source>
</evidence>
<evidence type="ECO:0000256" key="2">
    <source>
        <dbReference type="ARBA" id="ARBA00022840"/>
    </source>
</evidence>
<dbReference type="InterPro" id="IPR009057">
    <property type="entry name" value="Homeodomain-like_sf"/>
</dbReference>
<proteinExistence type="predicted"/>
<reference evidence="8 9" key="1">
    <citation type="submission" date="2017-06" db="EMBL/GenBank/DDBJ databases">
        <title>Novel microbial phyla capable of carbon fixation and sulfur reduction in deep-sea sediments.</title>
        <authorList>
            <person name="Huang J."/>
            <person name="Baker B."/>
            <person name="Wang Y."/>
        </authorList>
    </citation>
    <scope>NUCLEOTIDE SEQUENCE [LARGE SCALE GENOMIC DNA]</scope>
    <source>
        <strain evidence="8">B3_LCP</strain>
    </source>
</reference>
<comment type="caution">
    <text evidence="8">The sequence shown here is derived from an EMBL/GenBank/DDBJ whole genome shotgun (WGS) entry which is preliminary data.</text>
</comment>
<dbReference type="Gene3D" id="1.10.8.60">
    <property type="match status" value="1"/>
</dbReference>
<evidence type="ECO:0000256" key="1">
    <source>
        <dbReference type="ARBA" id="ARBA00022741"/>
    </source>
</evidence>
<sequence length="499" mass="55709">MNESGNELSPEQQQALLDIGQAINSIPQKQPLLEKVMDIAAEAIKAERGFLVLKDGDSNTLRMSVALNMTEGAADSIIKPSASVVNKVLQENTPLWTVDAQDDPRLSGSQSIVNLKITAVACVPLILKGETIGVIYLDSTINRQRFNESTLSFLQAFANQAALAIENARLIEALQIENRMLHTELQRTYGFPEIIGNSTKMQAVFDMMSKILHSDISVLLEGESGTGKELVARAIHYNGHRRDYAFLAQFCGNLSESLLESELFGHKKGSFTGAISDKRGLFEIADNGTFFLDEIADISPTIQAKLLRVLQEGIFRRVGDTEDRKVDVRIISATNKNLRIEVEKGNFREDLYYRLNVISMTMPPLRERRTDIPVLVHHVLKRIAEKSGQKIRKIEANALKALTRYNWPGNVRELENTIERAVVLADNSSITTNDLLIPESSAEGLTPRTLKEQEKEIVLKTLEECEGNKTRTADVLGVSLRWLHYKLSEWNAGKTKQQA</sequence>
<dbReference type="InterPro" id="IPR025662">
    <property type="entry name" value="Sigma_54_int_dom_ATP-bd_1"/>
</dbReference>
<dbReference type="PROSITE" id="PS50045">
    <property type="entry name" value="SIGMA54_INTERACT_4"/>
    <property type="match status" value="1"/>
</dbReference>
<feature type="domain" description="Sigma-54 factor interaction" evidence="7">
    <location>
        <begin position="194"/>
        <end position="423"/>
    </location>
</feature>
<dbReference type="SUPFAM" id="SSF55781">
    <property type="entry name" value="GAF domain-like"/>
    <property type="match status" value="1"/>
</dbReference>
<evidence type="ECO:0000313" key="9">
    <source>
        <dbReference type="Proteomes" id="UP000319619"/>
    </source>
</evidence>
<dbReference type="PROSITE" id="PS00688">
    <property type="entry name" value="SIGMA54_INTERACT_3"/>
    <property type="match status" value="1"/>
</dbReference>
<dbReference type="SMART" id="SM00382">
    <property type="entry name" value="AAA"/>
    <property type="match status" value="1"/>
</dbReference>
<dbReference type="FunFam" id="1.10.8.60:FF:000014">
    <property type="entry name" value="DNA-binding transcriptional regulator NtrC"/>
    <property type="match status" value="1"/>
</dbReference>
<dbReference type="SUPFAM" id="SSF52540">
    <property type="entry name" value="P-loop containing nucleoside triphosphate hydrolases"/>
    <property type="match status" value="1"/>
</dbReference>